<dbReference type="AlphaFoldDB" id="A0A139APM6"/>
<proteinExistence type="predicted"/>
<dbReference type="EMBL" id="KQ965741">
    <property type="protein sequence ID" value="KXS18682.1"/>
    <property type="molecule type" value="Genomic_DNA"/>
</dbReference>
<accession>A0A139APM6</accession>
<gene>
    <name evidence="1" type="ORF">M427DRAFT_53625</name>
</gene>
<organism evidence="1 2">
    <name type="scientific">Gonapodya prolifera (strain JEL478)</name>
    <name type="common">Monoblepharis prolifera</name>
    <dbReference type="NCBI Taxonomy" id="1344416"/>
    <lineage>
        <taxon>Eukaryota</taxon>
        <taxon>Fungi</taxon>
        <taxon>Fungi incertae sedis</taxon>
        <taxon>Chytridiomycota</taxon>
        <taxon>Chytridiomycota incertae sedis</taxon>
        <taxon>Monoblepharidomycetes</taxon>
        <taxon>Monoblepharidales</taxon>
        <taxon>Gonapodyaceae</taxon>
        <taxon>Gonapodya</taxon>
    </lineage>
</organism>
<evidence type="ECO:0000313" key="2">
    <source>
        <dbReference type="Proteomes" id="UP000070544"/>
    </source>
</evidence>
<keyword evidence="2" id="KW-1185">Reference proteome</keyword>
<evidence type="ECO:0000313" key="1">
    <source>
        <dbReference type="EMBL" id="KXS18682.1"/>
    </source>
</evidence>
<name>A0A139APM6_GONPJ</name>
<protein>
    <submittedName>
        <fullName evidence="1">Uncharacterized protein</fullName>
    </submittedName>
</protein>
<reference evidence="1 2" key="1">
    <citation type="journal article" date="2015" name="Genome Biol. Evol.">
        <title>Phylogenomic analyses indicate that early fungi evolved digesting cell walls of algal ancestors of land plants.</title>
        <authorList>
            <person name="Chang Y."/>
            <person name="Wang S."/>
            <person name="Sekimoto S."/>
            <person name="Aerts A.L."/>
            <person name="Choi C."/>
            <person name="Clum A."/>
            <person name="LaButti K.M."/>
            <person name="Lindquist E.A."/>
            <person name="Yee Ngan C."/>
            <person name="Ohm R.A."/>
            <person name="Salamov A.A."/>
            <person name="Grigoriev I.V."/>
            <person name="Spatafora J.W."/>
            <person name="Berbee M.L."/>
        </authorList>
    </citation>
    <scope>NUCLEOTIDE SEQUENCE [LARGE SCALE GENOMIC DNA]</scope>
    <source>
        <strain evidence="1 2">JEL478</strain>
    </source>
</reference>
<dbReference type="Proteomes" id="UP000070544">
    <property type="component" value="Unassembled WGS sequence"/>
</dbReference>
<sequence>MVGNIAVSLAASQESADEPMSCTTLKAKYPFWHLIESKIGTYSPKFVRELQ</sequence>